<protein>
    <recommendedName>
        <fullName evidence="4">Putative lipoate-protein ligase A</fullName>
    </recommendedName>
</protein>
<dbReference type="PANTHER" id="PTHR12561:SF3">
    <property type="entry name" value="LIPOYLTRANSFERASE 1, MITOCHONDRIAL"/>
    <property type="match status" value="1"/>
</dbReference>
<evidence type="ECO:0000256" key="3">
    <source>
        <dbReference type="ARBA" id="ARBA00008242"/>
    </source>
</evidence>
<comment type="caution">
    <text evidence="6">The sequence shown here is derived from an EMBL/GenBank/DDBJ whole genome shotgun (WGS) entry which is preliminary data.</text>
</comment>
<dbReference type="PANTHER" id="PTHR12561">
    <property type="entry name" value="LIPOATE-PROTEIN LIGASE"/>
    <property type="match status" value="1"/>
</dbReference>
<gene>
    <name evidence="6" type="ORF">SUNI508_08688</name>
</gene>
<evidence type="ECO:0000313" key="7">
    <source>
        <dbReference type="Proteomes" id="UP001408356"/>
    </source>
</evidence>
<dbReference type="Gene3D" id="3.30.930.10">
    <property type="entry name" value="Bira Bifunctional Protein, Domain 2"/>
    <property type="match status" value="1"/>
</dbReference>
<keyword evidence="7" id="KW-1185">Reference proteome</keyword>
<evidence type="ECO:0000313" key="6">
    <source>
        <dbReference type="EMBL" id="KAK9417537.1"/>
    </source>
</evidence>
<dbReference type="Proteomes" id="UP001408356">
    <property type="component" value="Unassembled WGS sequence"/>
</dbReference>
<organism evidence="6 7">
    <name type="scientific">Seiridium unicorne</name>
    <dbReference type="NCBI Taxonomy" id="138068"/>
    <lineage>
        <taxon>Eukaryota</taxon>
        <taxon>Fungi</taxon>
        <taxon>Dikarya</taxon>
        <taxon>Ascomycota</taxon>
        <taxon>Pezizomycotina</taxon>
        <taxon>Sordariomycetes</taxon>
        <taxon>Xylariomycetidae</taxon>
        <taxon>Amphisphaeriales</taxon>
        <taxon>Sporocadaceae</taxon>
        <taxon>Seiridium</taxon>
    </lineage>
</organism>
<accession>A0ABR2USQ3</accession>
<reference evidence="6 7" key="1">
    <citation type="journal article" date="2024" name="J. Plant Pathol.">
        <title>Sequence and assembly of the genome of Seiridium unicorne, isolate CBS 538.82, causal agent of cypress canker disease.</title>
        <authorList>
            <person name="Scali E."/>
            <person name="Rocca G.D."/>
            <person name="Danti R."/>
            <person name="Garbelotto M."/>
            <person name="Barberini S."/>
            <person name="Baroncelli R."/>
            <person name="Emiliani G."/>
        </authorList>
    </citation>
    <scope>NUCLEOTIDE SEQUENCE [LARGE SCALE GENOMIC DNA]</scope>
    <source>
        <strain evidence="6 7">BM-138-508</strain>
    </source>
</reference>
<dbReference type="SUPFAM" id="SSF55681">
    <property type="entry name" value="Class II aaRS and biotin synthetases"/>
    <property type="match status" value="1"/>
</dbReference>
<comment type="pathway">
    <text evidence="2">Protein modification; protein lipoylation via exogenous pathway; protein N(6)-(lipoyl)lysine from lipoate: step 2/2.</text>
</comment>
<evidence type="ECO:0000256" key="4">
    <source>
        <dbReference type="ARBA" id="ARBA00015925"/>
    </source>
</evidence>
<evidence type="ECO:0000259" key="5">
    <source>
        <dbReference type="PROSITE" id="PS51733"/>
    </source>
</evidence>
<sequence length="391" mass="44106">MASWSRPLGRSRIQLHRFSSTRHFSEAVSHPSNKVQVYISRSRDPWLNLSIEHFLLQKSAPESTVLFLYTNRPCVVIGRNQNPWLEVNLGLVNRPSSFEQLNLLAGQKIRDVTNSLKDDVWLVRRRSGGGTVFHDEGNVNYSVICPPAVFDRDKHAEMVVRALQSLGVDTTRVNERHDIVLDVPGESGQETYKISGSAYKLTRLRSLHHGTCLLSSPNLAGIGQYLRSPAAPFITARGVESVRSKIRNVGLENRDFEEAVVAEFGSMYGNMEAEFIDENEAIHDEVIKKGYKEIIDDKWTYQQTPQFTFSTHSNPRDERPKPALPGHLPKDFEVFIEARHGEIGTGEISGLFSPSALNGSCLHRIYDWRQYSGGSGGEWLNKMFGLRPESK</sequence>
<dbReference type="Pfam" id="PF21948">
    <property type="entry name" value="LplA-B_cat"/>
    <property type="match status" value="1"/>
</dbReference>
<comment type="function">
    <text evidence="1">Catalyzes both the ATP-dependent activation of exogenously supplied lipoate to lipoyl-AMP and the transfer of the activated lipoyl onto the lipoyl domains of lipoate-dependent enzymes.</text>
</comment>
<dbReference type="InterPro" id="IPR004143">
    <property type="entry name" value="BPL_LPL_catalytic"/>
</dbReference>
<name>A0ABR2USQ3_9PEZI</name>
<dbReference type="InterPro" id="IPR045864">
    <property type="entry name" value="aa-tRNA-synth_II/BPL/LPL"/>
</dbReference>
<dbReference type="CDD" id="cd16443">
    <property type="entry name" value="LplA"/>
    <property type="match status" value="1"/>
</dbReference>
<proteinExistence type="inferred from homology"/>
<dbReference type="EMBL" id="JARVKF010000397">
    <property type="protein sequence ID" value="KAK9417537.1"/>
    <property type="molecule type" value="Genomic_DNA"/>
</dbReference>
<evidence type="ECO:0000256" key="1">
    <source>
        <dbReference type="ARBA" id="ARBA00003253"/>
    </source>
</evidence>
<dbReference type="PROSITE" id="PS51733">
    <property type="entry name" value="BPL_LPL_CATALYTIC"/>
    <property type="match status" value="1"/>
</dbReference>
<evidence type="ECO:0000256" key="2">
    <source>
        <dbReference type="ARBA" id="ARBA00005085"/>
    </source>
</evidence>
<comment type="similarity">
    <text evidence="3">Belongs to the LplA family.</text>
</comment>
<feature type="domain" description="BPL/LPL catalytic" evidence="5">
    <location>
        <begin position="60"/>
        <end position="272"/>
    </location>
</feature>
<dbReference type="InterPro" id="IPR004562">
    <property type="entry name" value="LipoylTrfase_LipoateP_Ligase"/>
</dbReference>